<dbReference type="AlphaFoldDB" id="A0A4Z2CV69"/>
<evidence type="ECO:0000256" key="2">
    <source>
        <dbReference type="ARBA" id="ARBA00005683"/>
    </source>
</evidence>
<gene>
    <name evidence="11" type="ORF">EWB00_007216</name>
</gene>
<dbReference type="GO" id="GO:0005615">
    <property type="term" value="C:extracellular space"/>
    <property type="evidence" value="ECO:0007669"/>
    <property type="project" value="TreeGrafter"/>
</dbReference>
<keyword evidence="6 9" id="KW-0879">Wnt signaling pathway</keyword>
<sequence>MYFLTKLNNLFISIDQLLLCKQKSKFIGTILSLLLIQFIVNLMNPVQGIRWLGIYRLPKSADHPVDSTAERFTPAECQKAANELGLRRRQARLCMHPRFGYAMLAVLRAAHAVGYHCPKTFSDRRWNCTSIHQLPHVSPELKRGTREQAIVHAFASSVLLFEIGRYCALNKIRYCSCGDEDGGYATTNYPSSHMYKNNNNLPRQQQHSQNRYNDYNNALVYNSGSHPMDSIETSKSNNIPMTDGQPTVSKFYWAGCSDNLRVAKEYTSLFLGFPNVQVMLPPPVELDNPNMNTMQDTNNQNRYKRSTYSSYVTESSFDTTHTADISEPFQNKFSDNYKTNENADDGDEEDENIEDDTDIDDSQLFHLQLEYTDRRRRNLHRSWSYQSTAQTNVYPPYNPVQQMYDSVEDEMNENQLDSHDQLYSDQRWSRRPRSKQGKKKSILRSLNRHNYLAGVVLMEANQKLVCKCHGVSGSCAQRVCFRQLRRIDTELMQKALKMRYLAAKQVTEGKNGELIAKTFIGNGFIDEVVKPEELVFSEHSPDYCNVEPQRGSVGTRDRICTLKDTGTSNCVNMCCGRGYRNVTKREIVQCNCRMANGFKVQCDECNVETVTQRCL</sequence>
<dbReference type="InterPro" id="IPR043158">
    <property type="entry name" value="Wnt_C"/>
</dbReference>
<evidence type="ECO:0000256" key="8">
    <source>
        <dbReference type="ARBA" id="ARBA00023288"/>
    </source>
</evidence>
<comment type="similarity">
    <text evidence="2 9">Belongs to the Wnt family.</text>
</comment>
<accession>A0A4Z2CV69</accession>
<dbReference type="STRING" id="6182.A0A4Z2CV69"/>
<dbReference type="GO" id="GO:0005125">
    <property type="term" value="F:cytokine activity"/>
    <property type="evidence" value="ECO:0007669"/>
    <property type="project" value="TreeGrafter"/>
</dbReference>
<evidence type="ECO:0000256" key="7">
    <source>
        <dbReference type="ARBA" id="ARBA00023157"/>
    </source>
</evidence>
<keyword evidence="3 9" id="KW-0217">Developmental protein</keyword>
<evidence type="ECO:0000313" key="12">
    <source>
        <dbReference type="Proteomes" id="UP000311919"/>
    </source>
</evidence>
<dbReference type="GO" id="GO:0045165">
    <property type="term" value="P:cell fate commitment"/>
    <property type="evidence" value="ECO:0007669"/>
    <property type="project" value="TreeGrafter"/>
</dbReference>
<keyword evidence="8" id="KW-0449">Lipoprotein</keyword>
<dbReference type="GO" id="GO:0060070">
    <property type="term" value="P:canonical Wnt signaling pathway"/>
    <property type="evidence" value="ECO:0007669"/>
    <property type="project" value="TreeGrafter"/>
</dbReference>
<dbReference type="SMART" id="SM00097">
    <property type="entry name" value="WNT1"/>
    <property type="match status" value="1"/>
</dbReference>
<evidence type="ECO:0000256" key="1">
    <source>
        <dbReference type="ARBA" id="ARBA00004498"/>
    </source>
</evidence>
<comment type="subcellular location">
    <subcellularLocation>
        <location evidence="1 9">Secreted</location>
        <location evidence="1 9">Extracellular space</location>
        <location evidence="1 9">Extracellular matrix</location>
    </subcellularLocation>
</comment>
<feature type="compositionally biased region" description="Polar residues" evidence="10">
    <location>
        <begin position="323"/>
        <end position="337"/>
    </location>
</feature>
<feature type="compositionally biased region" description="Basic residues" evidence="10">
    <location>
        <begin position="429"/>
        <end position="442"/>
    </location>
</feature>
<evidence type="ECO:0000256" key="9">
    <source>
        <dbReference type="RuleBase" id="RU003500"/>
    </source>
</evidence>
<keyword evidence="12" id="KW-1185">Reference proteome</keyword>
<feature type="compositionally biased region" description="Acidic residues" evidence="10">
    <location>
        <begin position="342"/>
        <end position="361"/>
    </location>
</feature>
<organism evidence="11 12">
    <name type="scientific">Schistosoma japonicum</name>
    <name type="common">Blood fluke</name>
    <dbReference type="NCBI Taxonomy" id="6182"/>
    <lineage>
        <taxon>Eukaryota</taxon>
        <taxon>Metazoa</taxon>
        <taxon>Spiralia</taxon>
        <taxon>Lophotrochozoa</taxon>
        <taxon>Platyhelminthes</taxon>
        <taxon>Trematoda</taxon>
        <taxon>Digenea</taxon>
        <taxon>Strigeidida</taxon>
        <taxon>Schistosomatoidea</taxon>
        <taxon>Schistosomatidae</taxon>
        <taxon>Schistosoma</taxon>
    </lineage>
</organism>
<comment type="caution">
    <text evidence="11">The sequence shown here is derived from an EMBL/GenBank/DDBJ whole genome shotgun (WGS) entry which is preliminary data.</text>
</comment>
<dbReference type="Pfam" id="PF00110">
    <property type="entry name" value="wnt"/>
    <property type="match status" value="2"/>
</dbReference>
<evidence type="ECO:0000256" key="10">
    <source>
        <dbReference type="SAM" id="MobiDB-lite"/>
    </source>
</evidence>
<dbReference type="PANTHER" id="PTHR12027:SF102">
    <property type="entry name" value="PROTEIN WNT"/>
    <property type="match status" value="1"/>
</dbReference>
<keyword evidence="7" id="KW-1015">Disulfide bond</keyword>
<feature type="region of interest" description="Disordered" evidence="10">
    <location>
        <begin position="323"/>
        <end position="361"/>
    </location>
</feature>
<keyword evidence="4" id="KW-0964">Secreted</keyword>
<proteinExistence type="inferred from homology"/>
<evidence type="ECO:0000256" key="3">
    <source>
        <dbReference type="ARBA" id="ARBA00022473"/>
    </source>
</evidence>
<dbReference type="PRINTS" id="PR01349">
    <property type="entry name" value="WNTPROTEIN"/>
</dbReference>
<evidence type="ECO:0000313" key="11">
    <source>
        <dbReference type="EMBL" id="TNN08192.1"/>
    </source>
</evidence>
<dbReference type="Gene3D" id="3.30.2460.20">
    <property type="match status" value="1"/>
</dbReference>
<reference evidence="11 12" key="1">
    <citation type="submission" date="2019-03" db="EMBL/GenBank/DDBJ databases">
        <title>An improved genome assembly of the fluke Schistosoma japonicum.</title>
        <authorList>
            <person name="Hu W."/>
            <person name="Luo F."/>
            <person name="Yin M."/>
            <person name="Mo X."/>
            <person name="Sun C."/>
            <person name="Wu Q."/>
            <person name="Zhu B."/>
            <person name="Xiang M."/>
            <person name="Wang J."/>
            <person name="Wang Y."/>
            <person name="Zhang T."/>
            <person name="Xu B."/>
            <person name="Zheng H."/>
            <person name="Feng Z."/>
        </authorList>
    </citation>
    <scope>NUCLEOTIDE SEQUENCE [LARGE SCALE GENOMIC DNA]</scope>
    <source>
        <strain evidence="11">HuSjv2</strain>
        <tissue evidence="11">Worms</tissue>
    </source>
</reference>
<dbReference type="InterPro" id="IPR005817">
    <property type="entry name" value="Wnt"/>
</dbReference>
<evidence type="ECO:0000256" key="6">
    <source>
        <dbReference type="ARBA" id="ARBA00022687"/>
    </source>
</evidence>
<dbReference type="PANTHER" id="PTHR12027">
    <property type="entry name" value="WNT RELATED"/>
    <property type="match status" value="1"/>
</dbReference>
<comment type="function">
    <text evidence="9">Ligand for members of the frizzled family of seven transmembrane receptors.</text>
</comment>
<dbReference type="Proteomes" id="UP000311919">
    <property type="component" value="Unassembled WGS sequence"/>
</dbReference>
<evidence type="ECO:0000256" key="4">
    <source>
        <dbReference type="ARBA" id="ARBA00022525"/>
    </source>
</evidence>
<dbReference type="InterPro" id="IPR018161">
    <property type="entry name" value="Wnt_CS"/>
</dbReference>
<feature type="region of interest" description="Disordered" evidence="10">
    <location>
        <begin position="421"/>
        <end position="442"/>
    </location>
</feature>
<evidence type="ECO:0000256" key="5">
    <source>
        <dbReference type="ARBA" id="ARBA00022530"/>
    </source>
</evidence>
<dbReference type="GO" id="GO:0005109">
    <property type="term" value="F:frizzled binding"/>
    <property type="evidence" value="ECO:0007669"/>
    <property type="project" value="TreeGrafter"/>
</dbReference>
<protein>
    <recommendedName>
        <fullName evidence="9">Protein Wnt</fullName>
    </recommendedName>
</protein>
<dbReference type="OrthoDB" id="5945655at2759"/>
<dbReference type="EMBL" id="SKCS01000413">
    <property type="protein sequence ID" value="TNN08192.1"/>
    <property type="molecule type" value="Genomic_DNA"/>
</dbReference>
<dbReference type="GO" id="GO:0030182">
    <property type="term" value="P:neuron differentiation"/>
    <property type="evidence" value="ECO:0007669"/>
    <property type="project" value="TreeGrafter"/>
</dbReference>
<name>A0A4Z2CV69_SCHJA</name>
<keyword evidence="5" id="KW-0272">Extracellular matrix</keyword>
<dbReference type="PROSITE" id="PS00246">
    <property type="entry name" value="WNT1"/>
    <property type="match status" value="1"/>
</dbReference>